<accession>A0AA96RD88</accession>
<reference evidence="4 5" key="1">
    <citation type="submission" date="2022-02" db="EMBL/GenBank/DDBJ databases">
        <title>Paenibacillus sp. MBLB1776 Whole Genome Shotgun Sequencing.</title>
        <authorList>
            <person name="Hwang C.Y."/>
            <person name="Cho E.-S."/>
            <person name="Seo M.-J."/>
        </authorList>
    </citation>
    <scope>NUCLEOTIDE SEQUENCE [LARGE SCALE GENOMIC DNA]</scope>
    <source>
        <strain evidence="4 5">MBLB1776</strain>
    </source>
</reference>
<keyword evidence="1" id="KW-0812">Transmembrane</keyword>
<sequence>MSRANLDARLEHLLEDKPKELPDAVRSRIELTLARLPDRRPAWRPWRPWAFATAAAAVTALAVLGSAFVSPAAAAQLRHMPGAASVFRLAGDFGLKAADEKGLVTTVNQHADDQGIELQISEALYDGTRLSIGYLQTASGQPGELESIRYAIDGKPVSFAGSQSGSRMDEHTYAGVINLTPEAELPKQFEVTMTVSRIGGKEGKWAFTFPVRRMTSTNTVVMPMKTQSSGDLTLTVRKIVFTPSSTELDVQIKQPKSFDRFINYDLVDDQGVVFERRSGGGGGRTEGDFEIADFKQLFGPAQKIPQSVTVRPVIEGGLEASVPLKETRVPMESAPDEEHPLVLSQGETGQLKITRVEFLKDKTLVHYQTEGSQPFLQSTQLWIEDETGRKYLLLDRRTETVDPGRHMFLREFPPFRPDQKLTFVTRELPEPNYAEGLEMTIPIQK</sequence>
<evidence type="ECO:0000259" key="3">
    <source>
        <dbReference type="Pfam" id="PF18705"/>
    </source>
</evidence>
<evidence type="ECO:0000313" key="5">
    <source>
        <dbReference type="Proteomes" id="UP001305702"/>
    </source>
</evidence>
<gene>
    <name evidence="4" type="ORF">MJA45_27130</name>
</gene>
<dbReference type="RefSeq" id="WP_315605006.1">
    <property type="nucleotide sequence ID" value="NZ_CP130318.1"/>
</dbReference>
<dbReference type="Gene3D" id="2.60.40.1640">
    <property type="entry name" value="Conserved domain protein"/>
    <property type="match status" value="1"/>
</dbReference>
<evidence type="ECO:0000256" key="1">
    <source>
        <dbReference type="SAM" id="Phobius"/>
    </source>
</evidence>
<feature type="domain" description="DUF4179" evidence="2">
    <location>
        <begin position="50"/>
        <end position="134"/>
    </location>
</feature>
<name>A0AA96RD88_9BACL</name>
<feature type="domain" description="DUF5643" evidence="3">
    <location>
        <begin position="219"/>
        <end position="332"/>
    </location>
</feature>
<keyword evidence="1" id="KW-0472">Membrane</keyword>
<dbReference type="AlphaFoldDB" id="A0AA96RD88"/>
<dbReference type="Pfam" id="PF18705">
    <property type="entry name" value="DUF5643"/>
    <property type="match status" value="1"/>
</dbReference>
<dbReference type="InterPro" id="IPR040680">
    <property type="entry name" value="DUF5643"/>
</dbReference>
<dbReference type="Gene3D" id="2.60.40.1630">
    <property type="entry name" value="bacillus anthracis domain"/>
    <property type="match status" value="1"/>
</dbReference>
<dbReference type="Pfam" id="PF13786">
    <property type="entry name" value="DUF4179"/>
    <property type="match status" value="1"/>
</dbReference>
<dbReference type="InterPro" id="IPR025436">
    <property type="entry name" value="DUF4179"/>
</dbReference>
<evidence type="ECO:0000259" key="2">
    <source>
        <dbReference type="Pfam" id="PF13786"/>
    </source>
</evidence>
<evidence type="ECO:0000313" key="4">
    <source>
        <dbReference type="EMBL" id="WNQ11230.1"/>
    </source>
</evidence>
<dbReference type="KEGG" id="paun:MJA45_27130"/>
<dbReference type="Proteomes" id="UP001305702">
    <property type="component" value="Chromosome"/>
</dbReference>
<feature type="transmembrane region" description="Helical" evidence="1">
    <location>
        <begin position="49"/>
        <end position="69"/>
    </location>
</feature>
<proteinExistence type="predicted"/>
<protein>
    <submittedName>
        <fullName evidence="4">DUF4179 domain-containing protein</fullName>
    </submittedName>
</protein>
<keyword evidence="5" id="KW-1185">Reference proteome</keyword>
<keyword evidence="1" id="KW-1133">Transmembrane helix</keyword>
<dbReference type="EMBL" id="CP130318">
    <property type="protein sequence ID" value="WNQ11230.1"/>
    <property type="molecule type" value="Genomic_DNA"/>
</dbReference>
<organism evidence="4 5">
    <name type="scientific">Paenibacillus aurantius</name>
    <dbReference type="NCBI Taxonomy" id="2918900"/>
    <lineage>
        <taxon>Bacteria</taxon>
        <taxon>Bacillati</taxon>
        <taxon>Bacillota</taxon>
        <taxon>Bacilli</taxon>
        <taxon>Bacillales</taxon>
        <taxon>Paenibacillaceae</taxon>
        <taxon>Paenibacillus</taxon>
    </lineage>
</organism>